<dbReference type="PROSITE" id="PS50082">
    <property type="entry name" value="WD_REPEATS_2"/>
    <property type="match status" value="1"/>
</dbReference>
<dbReference type="PROSITE" id="PS50089">
    <property type="entry name" value="ZF_RING_2"/>
    <property type="match status" value="1"/>
</dbReference>
<dbReference type="SUPFAM" id="SSF50978">
    <property type="entry name" value="WD40 repeat-like"/>
    <property type="match status" value="1"/>
</dbReference>
<dbReference type="CDD" id="cd16687">
    <property type="entry name" value="RING-H2_Vps8"/>
    <property type="match status" value="1"/>
</dbReference>
<dbReference type="Gene3D" id="2.130.10.10">
    <property type="entry name" value="YVTN repeat-like/Quinoprotein amine dehydrogenase"/>
    <property type="match status" value="1"/>
</dbReference>
<dbReference type="InterPro" id="IPR036322">
    <property type="entry name" value="WD40_repeat_dom_sf"/>
</dbReference>
<comment type="similarity">
    <text evidence="1">Belongs to the VPS8 family.</text>
</comment>
<gene>
    <name evidence="13" type="primary">VPS8</name>
</gene>
<dbReference type="GO" id="GO:0008270">
    <property type="term" value="F:zinc ion binding"/>
    <property type="evidence" value="ECO:0007669"/>
    <property type="project" value="UniProtKB-KW"/>
</dbReference>
<dbReference type="SUPFAM" id="SSF50969">
    <property type="entry name" value="YVTN repeat-like/Quinoprotein amine dehydrogenase"/>
    <property type="match status" value="1"/>
</dbReference>
<evidence type="ECO:0000256" key="10">
    <source>
        <dbReference type="PROSITE-ProRule" id="PRU00221"/>
    </source>
</evidence>
<dbReference type="Pfam" id="PF12816">
    <property type="entry name" value="TPR_Vps8"/>
    <property type="match status" value="1"/>
</dbReference>
<evidence type="ECO:0000256" key="8">
    <source>
        <dbReference type="ARBA" id="ARBA00069614"/>
    </source>
</evidence>
<dbReference type="Pfam" id="PF23556">
    <property type="entry name" value="TPR_Vps41"/>
    <property type="match status" value="1"/>
</dbReference>
<dbReference type="Pfam" id="PF23410">
    <property type="entry name" value="Beta-prop_VPS8"/>
    <property type="match status" value="1"/>
</dbReference>
<reference evidence="13" key="1">
    <citation type="journal article" date="2019" name="bioRxiv">
        <title>Long live the king: chromosome-level assembly of the lion (Panthera leo) using linked-read, Hi-C, and long read data.</title>
        <authorList>
            <person name="Armstrong E.E."/>
            <person name="Taylor R.W."/>
            <person name="Miller D.E."/>
            <person name="Kaelin C."/>
            <person name="Barsh G."/>
            <person name="Hadly E.A."/>
            <person name="Petrov D."/>
        </authorList>
    </citation>
    <scope>NUCLEOTIDE SEQUENCE [LARGE SCALE GENOMIC DNA]</scope>
</reference>
<proteinExistence type="inferred from homology"/>
<evidence type="ECO:0000256" key="4">
    <source>
        <dbReference type="ARBA" id="ARBA00022723"/>
    </source>
</evidence>
<dbReference type="GO" id="GO:0034058">
    <property type="term" value="P:endosomal vesicle fusion"/>
    <property type="evidence" value="ECO:0007669"/>
    <property type="project" value="TreeGrafter"/>
</dbReference>
<dbReference type="GeneTree" id="ENSGT00390000010672"/>
<dbReference type="InterPro" id="IPR056939">
    <property type="entry name" value="Znf_RING_Vps8"/>
</dbReference>
<evidence type="ECO:0000256" key="11">
    <source>
        <dbReference type="SAM" id="MobiDB-lite"/>
    </source>
</evidence>
<keyword evidence="3 10" id="KW-0853">WD repeat</keyword>
<evidence type="ECO:0000256" key="2">
    <source>
        <dbReference type="ARBA" id="ARBA00022553"/>
    </source>
</evidence>
<dbReference type="GO" id="GO:0030897">
    <property type="term" value="C:HOPS complex"/>
    <property type="evidence" value="ECO:0007669"/>
    <property type="project" value="TreeGrafter"/>
</dbReference>
<dbReference type="PANTHER" id="PTHR12616">
    <property type="entry name" value="VACUOLAR PROTEIN SORTING VPS41"/>
    <property type="match status" value="1"/>
</dbReference>
<evidence type="ECO:0000256" key="5">
    <source>
        <dbReference type="ARBA" id="ARBA00022771"/>
    </source>
</evidence>
<dbReference type="InterPro" id="IPR015943">
    <property type="entry name" value="WD40/YVTN_repeat-like_dom_sf"/>
</dbReference>
<keyword evidence="5 9" id="KW-0863">Zinc-finger</keyword>
<feature type="compositionally biased region" description="Polar residues" evidence="11">
    <location>
        <begin position="1220"/>
        <end position="1230"/>
    </location>
</feature>
<dbReference type="GO" id="GO:0005769">
    <property type="term" value="C:early endosome"/>
    <property type="evidence" value="ECO:0007669"/>
    <property type="project" value="TreeGrafter"/>
</dbReference>
<keyword evidence="4" id="KW-0479">Metal-binding</keyword>
<reference evidence="13" key="3">
    <citation type="submission" date="2025-09" db="UniProtKB">
        <authorList>
            <consortium name="Ensembl"/>
        </authorList>
    </citation>
    <scope>IDENTIFICATION</scope>
</reference>
<dbReference type="Gene3D" id="3.30.40.10">
    <property type="entry name" value="Zinc/RING finger domain, C3HC4 (zinc finger)"/>
    <property type="match status" value="1"/>
</dbReference>
<sequence length="1336" mass="151107">MENEPDHENVEQSLCAKTTEEELNKSFNLEASLSKFSYIDLDKELEFKNDLIDDKEFDIPQVDTPPTLESILNETDDEEESFVLEDPTLLNIDTIDSHSYDTSSVASSDSGDRTNLKRKKKLPDSFSLHGSVMRHSLLKGISAQIVSAADKVDAGLPTAIAVSSLIAVGTSHGLALIFDQNQALRLCLGNTSVGGQYGAISALSINNDCSRLLCGFAKGQITMWDLASGKLLRSITDAHPPGTAILHIKFTDDPTLAICNDSGGSVFELTFKRVMGVRTCESRCLFSGSKGEVCCIEPLHSKPELKDHPITQFSLLAMASLTKILVIGLKPSLKVWMTFPYGRMDPSSVPLLAWHFVAVHNYVNPMLAFCRGDVVHFLLVKRDESGAIHVTKQKHLHLYYDLINFTWINSRTVVLLDSVEKLHVIDRQTQEELETVEISEVQLVYNSSHFKSLATGGNVSQALALVGEKACYQSISSYGGQIFYLGTKSVYVMMLRSWRERVDHLLKQDCLTEALALAWSFHEGKAKAVVGLSGDASKRKAVVADRMVEILFHYADRALKKCPDQGKIQVMEQHFQVVLMCWENRLYDAMIYVYNRGMNEFISPMEKLFRVISPPLNAGRTLTDEQVVMGNKLLVYISCCLAGRAYPLGDIPEDLVPLVKNQVFEFLIRLHSAEASPEEEIYPYVRTLLHFDTREFLNVLALTFEDFKNDKQAVEYQQRIVDILLKVMVENSDFTPSQVGCLFTFLARQLAKPDNTLFVNRTLFDQVLEFLCSPDDDSRHSERQQVLLELLQAGGIVQFEESRLIRMAEKAEFYQICEFMYEREHQYDKIIDCYLRDPLREEEVFNYIHNILSIPGHSAEEKQSVWQKAMDHIEELVSLKPCKAAELVATHFSEQIEIVIKKLQNQVLLFKFLRSLLDPREGIHVNQESLQMPPSVTEQFIELLCQFDPNQVIETLQILECYRLEETIQITQKYQLHEVTAYLLEKKGDIHGAFLIMLKRLQSKLQEITHQDEKAKEDLSLKDVEDTMVETIALCQRNSHNLNQQQREALWFPLLEAMMAPQKLSGSAAPHLHPEALRSLTMQVLNSMAAFIALPSILQRILQDPVYGKGKLGEIQGLILGMLDTFNYEQTLLETTTSLLNQDLHWSLCNLRASVTRGLNPKQDYCSICLQQYKRRQEMADEIIVFSCGHLYHSFCLQNKECTIETEGRTRWTCYKCSSSNKAGKLSENSSEIKKGKTAPSQVKMSPPCPPSKGDPAVKKAASEPVLDPQQIQAFDQLCRLYRGSSRLALLTELSQNRSSDSYRPFSGSQSGPAFNSIFQNENFQLQLIPPPVTED</sequence>
<dbReference type="PANTHER" id="PTHR12616:SF8">
    <property type="entry name" value="VACUOLAR PROTEIN SORTING-ASSOCIATED PROTEIN 8 HOMOLOG"/>
    <property type="match status" value="1"/>
</dbReference>
<dbReference type="InterPro" id="IPR001680">
    <property type="entry name" value="WD40_rpt"/>
</dbReference>
<evidence type="ECO:0000259" key="12">
    <source>
        <dbReference type="PROSITE" id="PS50089"/>
    </source>
</evidence>
<dbReference type="InterPro" id="IPR001841">
    <property type="entry name" value="Znf_RING"/>
</dbReference>
<dbReference type="InterPro" id="IPR011044">
    <property type="entry name" value="Quino_amine_DH_bsu"/>
</dbReference>
<evidence type="ECO:0000256" key="1">
    <source>
        <dbReference type="ARBA" id="ARBA00009422"/>
    </source>
</evidence>
<dbReference type="Pfam" id="PF23412">
    <property type="entry name" value="zf_RING_Vps8"/>
    <property type="match status" value="1"/>
</dbReference>
<dbReference type="SUPFAM" id="SSF57850">
    <property type="entry name" value="RING/U-box"/>
    <property type="match status" value="1"/>
</dbReference>
<dbReference type="FunFam" id="2.130.10.10:FF:000162">
    <property type="entry name" value="vacuolar protein sorting-associated protein 8 homolog"/>
    <property type="match status" value="1"/>
</dbReference>
<accession>A0A8C8WTH3</accession>
<dbReference type="GO" id="GO:0006623">
    <property type="term" value="P:protein targeting to vacuole"/>
    <property type="evidence" value="ECO:0007669"/>
    <property type="project" value="InterPro"/>
</dbReference>
<keyword evidence="2" id="KW-0597">Phosphoprotein</keyword>
<keyword evidence="14" id="KW-1185">Reference proteome</keyword>
<evidence type="ECO:0000313" key="13">
    <source>
        <dbReference type="Ensembl" id="ENSPLOP00000008996.1"/>
    </source>
</evidence>
<reference evidence="13" key="2">
    <citation type="submission" date="2025-08" db="UniProtKB">
        <authorList>
            <consortium name="Ensembl"/>
        </authorList>
    </citation>
    <scope>IDENTIFICATION</scope>
</reference>
<dbReference type="InterPro" id="IPR025941">
    <property type="entry name" value="Vps8_central_dom"/>
</dbReference>
<evidence type="ECO:0000256" key="9">
    <source>
        <dbReference type="PROSITE-ProRule" id="PRU00175"/>
    </source>
</evidence>
<keyword evidence="6" id="KW-0862">Zinc</keyword>
<dbReference type="GO" id="GO:0005770">
    <property type="term" value="C:late endosome"/>
    <property type="evidence" value="ECO:0007669"/>
    <property type="project" value="TreeGrafter"/>
</dbReference>
<evidence type="ECO:0000256" key="3">
    <source>
        <dbReference type="ARBA" id="ARBA00022574"/>
    </source>
</evidence>
<evidence type="ECO:0000256" key="7">
    <source>
        <dbReference type="ARBA" id="ARBA00059958"/>
    </source>
</evidence>
<feature type="region of interest" description="Disordered" evidence="11">
    <location>
        <begin position="1220"/>
        <end position="1265"/>
    </location>
</feature>
<dbReference type="InterPro" id="IPR045111">
    <property type="entry name" value="Vps41/Vps8"/>
</dbReference>
<organism evidence="13 14">
    <name type="scientific">Panthera leo</name>
    <name type="common">Lion</name>
    <dbReference type="NCBI Taxonomy" id="9689"/>
    <lineage>
        <taxon>Eukaryota</taxon>
        <taxon>Metazoa</taxon>
        <taxon>Chordata</taxon>
        <taxon>Craniata</taxon>
        <taxon>Vertebrata</taxon>
        <taxon>Euteleostomi</taxon>
        <taxon>Mammalia</taxon>
        <taxon>Eutheria</taxon>
        <taxon>Laurasiatheria</taxon>
        <taxon>Carnivora</taxon>
        <taxon>Feliformia</taxon>
        <taxon>Felidae</taxon>
        <taxon>Pantherinae</taxon>
        <taxon>Panthera</taxon>
    </lineage>
</organism>
<name>A0A8C8WTH3_PANLE</name>
<comment type="function">
    <text evidence="7">Plays a role in vesicle-mediated protein trafficking of the endocytic membrane transport pathway. Believed to act as a component of the putative CORVET endosomal tethering complexes which is proposed to be involved in the Rab5-to-Rab7 endosome conversion probably implicating MON1A/B, and via binding SNAREs and SNARE complexes to mediate tethering and docking events during SNARE-mediated membrane fusion. The CORVET complex is proposed to function as a Rab5 effector to mediate early endosome fusion probably in specific endosome subpopulations. Functions predominantly in APPL1-containing endosomes.</text>
</comment>
<feature type="repeat" description="WD" evidence="10">
    <location>
        <begin position="193"/>
        <end position="234"/>
    </location>
</feature>
<dbReference type="GO" id="GO:0033263">
    <property type="term" value="C:CORVET complex"/>
    <property type="evidence" value="ECO:0007669"/>
    <property type="project" value="TreeGrafter"/>
</dbReference>
<dbReference type="Proteomes" id="UP000694399">
    <property type="component" value="Chromosome D1"/>
</dbReference>
<feature type="domain" description="RING-type" evidence="12">
    <location>
        <begin position="1166"/>
        <end position="1218"/>
    </location>
</feature>
<evidence type="ECO:0000256" key="6">
    <source>
        <dbReference type="ARBA" id="ARBA00022833"/>
    </source>
</evidence>
<dbReference type="Ensembl" id="ENSPLOT00000009968.1">
    <property type="protein sequence ID" value="ENSPLOP00000008996.1"/>
    <property type="gene ID" value="ENSPLOG00000006067.1"/>
</dbReference>
<dbReference type="InterPro" id="IPR013083">
    <property type="entry name" value="Znf_RING/FYVE/PHD"/>
</dbReference>
<evidence type="ECO:0000313" key="14">
    <source>
        <dbReference type="Proteomes" id="UP000694399"/>
    </source>
</evidence>
<dbReference type="SMART" id="SM00184">
    <property type="entry name" value="RING"/>
    <property type="match status" value="1"/>
</dbReference>
<protein>
    <recommendedName>
        <fullName evidence="8">Vacuolar protein sorting-associated protein 8 homolog</fullName>
    </recommendedName>
</protein>